<dbReference type="EMBL" id="JAYMYS010000001">
    <property type="protein sequence ID" value="KAK7411417.1"/>
    <property type="molecule type" value="Genomic_DNA"/>
</dbReference>
<dbReference type="InterPro" id="IPR036574">
    <property type="entry name" value="Scorpion_toxin-like_sf"/>
</dbReference>
<feature type="chain" id="PRO_5042876703" description="Knottins-like domain-containing protein" evidence="5">
    <location>
        <begin position="28"/>
        <end position="74"/>
    </location>
</feature>
<gene>
    <name evidence="7" type="ORF">VNO78_02850</name>
</gene>
<dbReference type="SMART" id="SM00505">
    <property type="entry name" value="Knot1"/>
    <property type="match status" value="1"/>
</dbReference>
<dbReference type="SUPFAM" id="SSF57095">
    <property type="entry name" value="Scorpion toxin-like"/>
    <property type="match status" value="1"/>
</dbReference>
<evidence type="ECO:0000259" key="6">
    <source>
        <dbReference type="SMART" id="SM00505"/>
    </source>
</evidence>
<name>A0AAN9SZD3_PSOTE</name>
<dbReference type="Pfam" id="PF00304">
    <property type="entry name" value="Gamma-thionin"/>
    <property type="match status" value="1"/>
</dbReference>
<feature type="signal peptide" evidence="5">
    <location>
        <begin position="1"/>
        <end position="27"/>
    </location>
</feature>
<sequence length="74" mass="8508">MERKTLGFFFFLVLFLSADVAVKRSEARICNALSHKFRGLCYSSRNCAHVCNTEGFPNGECKGFRRRCFCSRNC</sequence>
<protein>
    <recommendedName>
        <fullName evidence="6">Knottins-like domain-containing protein</fullName>
    </recommendedName>
</protein>
<accession>A0AAN9SZD3</accession>
<dbReference type="CDD" id="cd00107">
    <property type="entry name" value="Knot1"/>
    <property type="match status" value="1"/>
</dbReference>
<evidence type="ECO:0000313" key="8">
    <source>
        <dbReference type="Proteomes" id="UP001386955"/>
    </source>
</evidence>
<feature type="domain" description="Knottins-like" evidence="6">
    <location>
        <begin position="29"/>
        <end position="74"/>
    </location>
</feature>
<keyword evidence="3 5" id="KW-0732">Signal</keyword>
<proteinExistence type="predicted"/>
<dbReference type="Proteomes" id="UP001386955">
    <property type="component" value="Unassembled WGS sequence"/>
</dbReference>
<organism evidence="7 8">
    <name type="scientific">Psophocarpus tetragonolobus</name>
    <name type="common">Winged bean</name>
    <name type="synonym">Dolichos tetragonolobus</name>
    <dbReference type="NCBI Taxonomy" id="3891"/>
    <lineage>
        <taxon>Eukaryota</taxon>
        <taxon>Viridiplantae</taxon>
        <taxon>Streptophyta</taxon>
        <taxon>Embryophyta</taxon>
        <taxon>Tracheophyta</taxon>
        <taxon>Spermatophyta</taxon>
        <taxon>Magnoliopsida</taxon>
        <taxon>eudicotyledons</taxon>
        <taxon>Gunneridae</taxon>
        <taxon>Pentapetalae</taxon>
        <taxon>rosids</taxon>
        <taxon>fabids</taxon>
        <taxon>Fabales</taxon>
        <taxon>Fabaceae</taxon>
        <taxon>Papilionoideae</taxon>
        <taxon>50 kb inversion clade</taxon>
        <taxon>NPAAA clade</taxon>
        <taxon>indigoferoid/millettioid clade</taxon>
        <taxon>Phaseoleae</taxon>
        <taxon>Psophocarpus</taxon>
    </lineage>
</organism>
<dbReference type="Gene3D" id="3.30.30.10">
    <property type="entry name" value="Knottin, scorpion toxin-like"/>
    <property type="match status" value="1"/>
</dbReference>
<keyword evidence="2" id="KW-0295">Fungicide</keyword>
<comment type="caution">
    <text evidence="7">The sequence shown here is derived from an EMBL/GenBank/DDBJ whole genome shotgun (WGS) entry which is preliminary data.</text>
</comment>
<evidence type="ECO:0000256" key="1">
    <source>
        <dbReference type="ARBA" id="ARBA00022529"/>
    </source>
</evidence>
<keyword evidence="1" id="KW-0929">Antimicrobial</keyword>
<dbReference type="AlphaFoldDB" id="A0AAN9SZD3"/>
<evidence type="ECO:0000313" key="7">
    <source>
        <dbReference type="EMBL" id="KAK7411417.1"/>
    </source>
</evidence>
<dbReference type="PANTHER" id="PTHR33147">
    <property type="entry name" value="DEFENSIN-LIKE PROTEIN 1"/>
    <property type="match status" value="1"/>
</dbReference>
<keyword evidence="8" id="KW-1185">Reference proteome</keyword>
<evidence type="ECO:0000256" key="2">
    <source>
        <dbReference type="ARBA" id="ARBA00022577"/>
    </source>
</evidence>
<dbReference type="PANTHER" id="PTHR33147:SF137">
    <property type="entry name" value="DEFENSIN MTDEF4.7"/>
    <property type="match status" value="1"/>
</dbReference>
<reference evidence="7 8" key="1">
    <citation type="submission" date="2024-01" db="EMBL/GenBank/DDBJ databases">
        <title>The genomes of 5 underutilized Papilionoideae crops provide insights into root nodulation and disease resistanc.</title>
        <authorList>
            <person name="Jiang F."/>
        </authorList>
    </citation>
    <scope>NUCLEOTIDE SEQUENCE [LARGE SCALE GENOMIC DNA]</scope>
    <source>
        <strain evidence="7">DUOXIRENSHENG_FW03</strain>
        <tissue evidence="7">Leaves</tissue>
    </source>
</reference>
<evidence type="ECO:0000256" key="5">
    <source>
        <dbReference type="SAM" id="SignalP"/>
    </source>
</evidence>
<dbReference type="InterPro" id="IPR003614">
    <property type="entry name" value="Knottins"/>
</dbReference>
<dbReference type="InterPro" id="IPR008176">
    <property type="entry name" value="Defensin_plant"/>
</dbReference>
<evidence type="ECO:0000256" key="4">
    <source>
        <dbReference type="ARBA" id="ARBA00023157"/>
    </source>
</evidence>
<evidence type="ECO:0000256" key="3">
    <source>
        <dbReference type="ARBA" id="ARBA00022729"/>
    </source>
</evidence>
<dbReference type="PRINTS" id="PR00288">
    <property type="entry name" value="PUROTHIONIN"/>
</dbReference>
<keyword evidence="4" id="KW-1015">Disulfide bond</keyword>
<dbReference type="GO" id="GO:0050832">
    <property type="term" value="P:defense response to fungus"/>
    <property type="evidence" value="ECO:0007669"/>
    <property type="project" value="UniProtKB-KW"/>
</dbReference>
<dbReference type="GO" id="GO:0031640">
    <property type="term" value="P:killing of cells of another organism"/>
    <property type="evidence" value="ECO:0007669"/>
    <property type="project" value="UniProtKB-KW"/>
</dbReference>
<dbReference type="PROSITE" id="PS00940">
    <property type="entry name" value="GAMMA_THIONIN"/>
    <property type="match status" value="1"/>
</dbReference>